<evidence type="ECO:0000256" key="1">
    <source>
        <dbReference type="SAM" id="MobiDB-lite"/>
    </source>
</evidence>
<dbReference type="Proteomes" id="UP001054945">
    <property type="component" value="Unassembled WGS sequence"/>
</dbReference>
<reference evidence="2 3" key="1">
    <citation type="submission" date="2021-06" db="EMBL/GenBank/DDBJ databases">
        <title>Caerostris extrusa draft genome.</title>
        <authorList>
            <person name="Kono N."/>
            <person name="Arakawa K."/>
        </authorList>
    </citation>
    <scope>NUCLEOTIDE SEQUENCE [LARGE SCALE GENOMIC DNA]</scope>
</reference>
<accession>A0AAV4RCP2</accession>
<comment type="caution">
    <text evidence="2">The sequence shown here is derived from an EMBL/GenBank/DDBJ whole genome shotgun (WGS) entry which is preliminary data.</text>
</comment>
<dbReference type="PANTHER" id="PTHR47327">
    <property type="entry name" value="FI18240P1-RELATED"/>
    <property type="match status" value="1"/>
</dbReference>
<proteinExistence type="predicted"/>
<organism evidence="2 3">
    <name type="scientific">Caerostris extrusa</name>
    <name type="common">Bark spider</name>
    <name type="synonym">Caerostris bankana</name>
    <dbReference type="NCBI Taxonomy" id="172846"/>
    <lineage>
        <taxon>Eukaryota</taxon>
        <taxon>Metazoa</taxon>
        <taxon>Ecdysozoa</taxon>
        <taxon>Arthropoda</taxon>
        <taxon>Chelicerata</taxon>
        <taxon>Arachnida</taxon>
        <taxon>Araneae</taxon>
        <taxon>Araneomorphae</taxon>
        <taxon>Entelegynae</taxon>
        <taxon>Araneoidea</taxon>
        <taxon>Araneidae</taxon>
        <taxon>Caerostris</taxon>
    </lineage>
</organism>
<keyword evidence="3" id="KW-1185">Reference proteome</keyword>
<gene>
    <name evidence="2" type="ORF">CEXT_798681</name>
</gene>
<dbReference type="PANTHER" id="PTHR47327:SF1">
    <property type="entry name" value="RE15579P"/>
    <property type="match status" value="1"/>
</dbReference>
<dbReference type="InterPro" id="IPR052774">
    <property type="entry name" value="Celegans_DevNeuronal_Protein"/>
</dbReference>
<name>A0AAV4RCP2_CAEEX</name>
<dbReference type="GO" id="GO:0009653">
    <property type="term" value="P:anatomical structure morphogenesis"/>
    <property type="evidence" value="ECO:0007669"/>
    <property type="project" value="TreeGrafter"/>
</dbReference>
<evidence type="ECO:0000313" key="3">
    <source>
        <dbReference type="Proteomes" id="UP001054945"/>
    </source>
</evidence>
<feature type="region of interest" description="Disordered" evidence="1">
    <location>
        <begin position="1"/>
        <end position="22"/>
    </location>
</feature>
<evidence type="ECO:0000313" key="2">
    <source>
        <dbReference type="EMBL" id="GIY18456.1"/>
    </source>
</evidence>
<feature type="region of interest" description="Disordered" evidence="1">
    <location>
        <begin position="49"/>
        <end position="74"/>
    </location>
</feature>
<dbReference type="AlphaFoldDB" id="A0AAV4RCP2"/>
<sequence>MLHLETTPKTAAVMEEESDPSCDAYGVEDSLQRHEDRCVRGDLKAFSRASVRPGQKRDLQRPHPQQPELPTGTVAVGQDCNTQSLAGVYTNTVVLQHHNVVLTKADKMYNVRCTYETTSRNVSFGMIPVRDPATLEVSGAPEAPLPQIVILGRDGREASTVRIGDRLTFHIEIPEDTPYGIFASCFAILKTEEVLSKLLTKRTQMTFRFINDKIRSAGSNAKDKCIQD</sequence>
<protein>
    <submittedName>
        <fullName evidence="2">Uncharacterized protein</fullName>
    </submittedName>
</protein>
<dbReference type="EMBL" id="BPLR01007627">
    <property type="protein sequence ID" value="GIY18456.1"/>
    <property type="molecule type" value="Genomic_DNA"/>
</dbReference>